<dbReference type="PATRIC" id="fig|363754.4.peg.1537"/>
<dbReference type="Proteomes" id="UP000012429">
    <property type="component" value="Unassembled WGS sequence"/>
</dbReference>
<dbReference type="OrthoDB" id="6008970at2"/>
<keyword evidence="1" id="KW-0732">Signal</keyword>
<comment type="caution">
    <text evidence="2">The sequence shown here is derived from an EMBL/GenBank/DDBJ whole genome shotgun (WGS) entry which is preliminary data.</text>
</comment>
<reference evidence="2 3" key="1">
    <citation type="journal article" date="2012" name="BMC Genomics">
        <title>Genomic basis of broad host range and environmental adaptability of Rhizobium tropici CIAT 899 and Rhizobium sp. PRF 81 which are used in inoculants for common bean (Phaseolus vulgaris L.).</title>
        <authorList>
            <person name="Ormeno-Orrillo E."/>
            <person name="Menna P."/>
            <person name="Almeida L.G."/>
            <person name="Ollero F.J."/>
            <person name="Nicolas M.F."/>
            <person name="Pains Rodrigues E."/>
            <person name="Shigueyoshi Nakatani A."/>
            <person name="Silva Batista J.S."/>
            <person name="Oliveira Chueire L.M."/>
            <person name="Souza R.C."/>
            <person name="Ribeiro Vasconcelos A.T."/>
            <person name="Megias M."/>
            <person name="Hungria M."/>
            <person name="Martinez-Romero E."/>
        </authorList>
    </citation>
    <scope>NUCLEOTIDE SEQUENCE [LARGE SCALE GENOMIC DNA]</scope>
    <source>
        <strain evidence="2 3">PRF 81</strain>
    </source>
</reference>
<evidence type="ECO:0000313" key="3">
    <source>
        <dbReference type="Proteomes" id="UP000012429"/>
    </source>
</evidence>
<feature type="chain" id="PRO_5004126659" evidence="1">
    <location>
        <begin position="26"/>
        <end position="137"/>
    </location>
</feature>
<protein>
    <submittedName>
        <fullName evidence="2">Uncharacterized protein</fullName>
    </submittedName>
</protein>
<dbReference type="EMBL" id="AQHN01000020">
    <property type="protein sequence ID" value="ENN88510.1"/>
    <property type="molecule type" value="Genomic_DNA"/>
</dbReference>
<gene>
    <name evidence="2" type="ORF">RHSP_04967</name>
</gene>
<name>N6V3S0_9HYPH</name>
<sequence length="137" mass="14372">MKNITKTLRAIAFSAVLVSTSTAWASGFENIIISNTKDADETQTTLPANSAAIYLSTDVGDDVDSGSKITVSWVAVDTNGVAPANYKIDEASFDIGSLENHVDASLGKPNAGFPVGKYQAVLSVDGKVLKTVDFSIK</sequence>
<evidence type="ECO:0000313" key="2">
    <source>
        <dbReference type="EMBL" id="ENN88510.1"/>
    </source>
</evidence>
<proteinExistence type="predicted"/>
<organism evidence="2 3">
    <name type="scientific">Rhizobium freirei PRF 81</name>
    <dbReference type="NCBI Taxonomy" id="363754"/>
    <lineage>
        <taxon>Bacteria</taxon>
        <taxon>Pseudomonadati</taxon>
        <taxon>Pseudomonadota</taxon>
        <taxon>Alphaproteobacteria</taxon>
        <taxon>Hyphomicrobiales</taxon>
        <taxon>Rhizobiaceae</taxon>
        <taxon>Rhizobium/Agrobacterium group</taxon>
        <taxon>Rhizobium</taxon>
    </lineage>
</organism>
<dbReference type="AlphaFoldDB" id="N6V3S0"/>
<keyword evidence="3" id="KW-1185">Reference proteome</keyword>
<dbReference type="RefSeq" id="WP_004111639.1">
    <property type="nucleotide sequence ID" value="NZ_AQHN01000020.1"/>
</dbReference>
<evidence type="ECO:0000256" key="1">
    <source>
        <dbReference type="SAM" id="SignalP"/>
    </source>
</evidence>
<feature type="signal peptide" evidence="1">
    <location>
        <begin position="1"/>
        <end position="25"/>
    </location>
</feature>
<accession>N6V3S0</accession>